<sequence>MTSAAQLSPPTIFIGLGNPGEKYNGSR</sequence>
<evidence type="ECO:0000313" key="2">
    <source>
        <dbReference type="EMBL" id="SVD90646.1"/>
    </source>
</evidence>
<feature type="region of interest" description="Disordered" evidence="1">
    <location>
        <begin position="1"/>
        <end position="27"/>
    </location>
</feature>
<organism evidence="2">
    <name type="scientific">marine metagenome</name>
    <dbReference type="NCBI Taxonomy" id="408172"/>
    <lineage>
        <taxon>unclassified sequences</taxon>
        <taxon>metagenomes</taxon>
        <taxon>ecological metagenomes</taxon>
    </lineage>
</organism>
<gene>
    <name evidence="2" type="ORF">METZ01_LOCUS443500</name>
</gene>
<protein>
    <submittedName>
        <fullName evidence="2">Uncharacterized protein</fullName>
    </submittedName>
</protein>
<accession>A0A382Z570</accession>
<feature type="non-terminal residue" evidence="2">
    <location>
        <position position="27"/>
    </location>
</feature>
<evidence type="ECO:0000256" key="1">
    <source>
        <dbReference type="SAM" id="MobiDB-lite"/>
    </source>
</evidence>
<dbReference type="AlphaFoldDB" id="A0A382Z570"/>
<proteinExistence type="predicted"/>
<name>A0A382Z570_9ZZZZ</name>
<reference evidence="2" key="1">
    <citation type="submission" date="2018-05" db="EMBL/GenBank/DDBJ databases">
        <authorList>
            <person name="Lanie J.A."/>
            <person name="Ng W.-L."/>
            <person name="Kazmierczak K.M."/>
            <person name="Andrzejewski T.M."/>
            <person name="Davidsen T.M."/>
            <person name="Wayne K.J."/>
            <person name="Tettelin H."/>
            <person name="Glass J.I."/>
            <person name="Rusch D."/>
            <person name="Podicherti R."/>
            <person name="Tsui H.-C.T."/>
            <person name="Winkler M.E."/>
        </authorList>
    </citation>
    <scope>NUCLEOTIDE SEQUENCE</scope>
</reference>
<dbReference type="EMBL" id="UINC01181118">
    <property type="protein sequence ID" value="SVD90646.1"/>
    <property type="molecule type" value="Genomic_DNA"/>
</dbReference>